<organism evidence="1 2">
    <name type="scientific">Savagea serpentis</name>
    <dbReference type="NCBI Taxonomy" id="2785297"/>
    <lineage>
        <taxon>Bacteria</taxon>
        <taxon>Bacillati</taxon>
        <taxon>Bacillota</taxon>
        <taxon>Bacilli</taxon>
        <taxon>Bacillales</taxon>
        <taxon>Caryophanaceae</taxon>
        <taxon>Savagea</taxon>
    </lineage>
</organism>
<proteinExistence type="predicted"/>
<dbReference type="Proteomes" id="UP000622653">
    <property type="component" value="Unassembled WGS sequence"/>
</dbReference>
<evidence type="ECO:0000313" key="1">
    <source>
        <dbReference type="EMBL" id="MBF4500470.1"/>
    </source>
</evidence>
<comment type="caution">
    <text evidence="1">The sequence shown here is derived from an EMBL/GenBank/DDBJ whole genome shotgun (WGS) entry which is preliminary data.</text>
</comment>
<dbReference type="AlphaFoldDB" id="A0A8J7G1K1"/>
<evidence type="ECO:0000313" key="2">
    <source>
        <dbReference type="Proteomes" id="UP000622653"/>
    </source>
</evidence>
<accession>A0A8J7G1K1</accession>
<name>A0A8J7G1K1_9BACL</name>
<keyword evidence="2" id="KW-1185">Reference proteome</keyword>
<dbReference type="EMBL" id="JADKPV010000001">
    <property type="protein sequence ID" value="MBF4500470.1"/>
    <property type="molecule type" value="Genomic_DNA"/>
</dbReference>
<gene>
    <name evidence="1" type="ORF">IRY55_03755</name>
</gene>
<reference evidence="1" key="1">
    <citation type="submission" date="2020-11" db="EMBL/GenBank/DDBJ databases">
        <title>Multidrug resistant novel bacterium Savagea serpentis sp. nov., isolated from the scats of a vine snake (Ahaetulla nasuta).</title>
        <authorList>
            <person name="Venkata Ramana V."/>
            <person name="Vikas Patil S."/>
            <person name="Yogita Lugani V."/>
        </authorList>
    </citation>
    <scope>NUCLEOTIDE SEQUENCE</scope>
    <source>
        <strain evidence="1">SN6</strain>
    </source>
</reference>
<sequence length="117" mass="13863">MNHLLKGYHSNLSFKVEAMMYFLGLTKVIEEIRSNLEKMEINELQTYNFLHPSPATDLNYFYSKILEYLKNPLEINRRKYDLNISILIEEGELPEEVLELNSEELNLFLNIHLARIS</sequence>
<dbReference type="RefSeq" id="WP_194561909.1">
    <property type="nucleotide sequence ID" value="NZ_JADKPV010000001.1"/>
</dbReference>
<protein>
    <submittedName>
        <fullName evidence="1">Uncharacterized protein</fullName>
    </submittedName>
</protein>